<organism evidence="7 8">
    <name type="scientific">Penicillium nordicum</name>
    <dbReference type="NCBI Taxonomy" id="229535"/>
    <lineage>
        <taxon>Eukaryota</taxon>
        <taxon>Fungi</taxon>
        <taxon>Dikarya</taxon>
        <taxon>Ascomycota</taxon>
        <taxon>Pezizomycotina</taxon>
        <taxon>Eurotiomycetes</taxon>
        <taxon>Eurotiomycetidae</taxon>
        <taxon>Eurotiales</taxon>
        <taxon>Aspergillaceae</taxon>
        <taxon>Penicillium</taxon>
    </lineage>
</organism>
<name>A0A0M8P2Q8_9EURO</name>
<feature type="domain" description="Zn(2)-C6 fungal-type" evidence="6">
    <location>
        <begin position="9"/>
        <end position="39"/>
    </location>
</feature>
<reference evidence="7 8" key="1">
    <citation type="submission" date="2015-08" db="EMBL/GenBank/DDBJ databases">
        <title>Genome sequencing of Penicillium nordicum.</title>
        <authorList>
            <person name="Nguyen H.D."/>
            <person name="Seifert K.A."/>
        </authorList>
    </citation>
    <scope>NUCLEOTIDE SEQUENCE [LARGE SCALE GENOMIC DNA]</scope>
    <source>
        <strain evidence="7 8">DAOMC 185683</strain>
    </source>
</reference>
<keyword evidence="4" id="KW-0804">Transcription</keyword>
<comment type="caution">
    <text evidence="7">The sequence shown here is derived from an EMBL/GenBank/DDBJ whole genome shotgun (WGS) entry which is preliminary data.</text>
</comment>
<protein>
    <recommendedName>
        <fullName evidence="6">Zn(2)-C6 fungal-type domain-containing protein</fullName>
    </recommendedName>
</protein>
<dbReference type="EMBL" id="LHQQ01000108">
    <property type="protein sequence ID" value="KOS42327.1"/>
    <property type="molecule type" value="Genomic_DNA"/>
</dbReference>
<keyword evidence="3" id="KW-0238">DNA-binding</keyword>
<dbReference type="Gene3D" id="4.10.240.10">
    <property type="entry name" value="Zn(2)-C6 fungal-type DNA-binding domain"/>
    <property type="match status" value="1"/>
</dbReference>
<accession>A0A0M8P2Q8</accession>
<evidence type="ECO:0000256" key="4">
    <source>
        <dbReference type="ARBA" id="ARBA00023163"/>
    </source>
</evidence>
<dbReference type="PANTHER" id="PTHR37534">
    <property type="entry name" value="TRANSCRIPTIONAL ACTIVATOR PROTEIN UGA3"/>
    <property type="match status" value="1"/>
</dbReference>
<dbReference type="InterPro" id="IPR001138">
    <property type="entry name" value="Zn2Cys6_DnaBD"/>
</dbReference>
<dbReference type="PANTHER" id="PTHR37534:SF46">
    <property type="entry name" value="ZN(II)2CYS6 TRANSCRIPTION FACTOR (EUROFUNG)"/>
    <property type="match status" value="1"/>
</dbReference>
<evidence type="ECO:0000259" key="6">
    <source>
        <dbReference type="PROSITE" id="PS00463"/>
    </source>
</evidence>
<evidence type="ECO:0000313" key="7">
    <source>
        <dbReference type="EMBL" id="KOS42327.1"/>
    </source>
</evidence>
<keyword evidence="8" id="KW-1185">Reference proteome</keyword>
<dbReference type="GO" id="GO:0008270">
    <property type="term" value="F:zinc ion binding"/>
    <property type="evidence" value="ECO:0007669"/>
    <property type="project" value="InterPro"/>
</dbReference>
<dbReference type="OrthoDB" id="4137815at2759"/>
<evidence type="ECO:0000256" key="1">
    <source>
        <dbReference type="ARBA" id="ARBA00004123"/>
    </source>
</evidence>
<dbReference type="SUPFAM" id="SSF57701">
    <property type="entry name" value="Zn2/Cys6 DNA-binding domain"/>
    <property type="match status" value="1"/>
</dbReference>
<comment type="subcellular location">
    <subcellularLocation>
        <location evidence="1">Nucleus</location>
    </subcellularLocation>
</comment>
<evidence type="ECO:0000256" key="5">
    <source>
        <dbReference type="ARBA" id="ARBA00023242"/>
    </source>
</evidence>
<dbReference type="Pfam" id="PF11951">
    <property type="entry name" value="Fungal_trans_2"/>
    <property type="match status" value="1"/>
</dbReference>
<proteinExistence type="predicted"/>
<gene>
    <name evidence="7" type="ORF">ACN38_g6773</name>
</gene>
<evidence type="ECO:0000313" key="8">
    <source>
        <dbReference type="Proteomes" id="UP000037696"/>
    </source>
</evidence>
<dbReference type="PROSITE" id="PS00463">
    <property type="entry name" value="ZN2_CY6_FUNGAL_1"/>
    <property type="match status" value="1"/>
</dbReference>
<dbReference type="InterPro" id="IPR036864">
    <property type="entry name" value="Zn2-C6_fun-type_DNA-bd_sf"/>
</dbReference>
<evidence type="ECO:0000256" key="2">
    <source>
        <dbReference type="ARBA" id="ARBA00023015"/>
    </source>
</evidence>
<dbReference type="GO" id="GO:0000981">
    <property type="term" value="F:DNA-binding transcription factor activity, RNA polymerase II-specific"/>
    <property type="evidence" value="ECO:0007669"/>
    <property type="project" value="InterPro"/>
</dbReference>
<dbReference type="AlphaFoldDB" id="A0A0M8P2Q8"/>
<dbReference type="GO" id="GO:0005634">
    <property type="term" value="C:nucleus"/>
    <property type="evidence" value="ECO:0007669"/>
    <property type="project" value="UniProtKB-SubCell"/>
</dbReference>
<dbReference type="CDD" id="cd00067">
    <property type="entry name" value="GAL4"/>
    <property type="match status" value="1"/>
</dbReference>
<sequence>MSLPAPKRACDQCHTLKEKCRRSSATTSCERCDRLSQTCKTTRNLAKLGRKPHIARKLSYSLPTSKFSLATCNTKKLDLSSSQNNKPYPYVYLPFDEGLFSNPALFPELDKWERYFINLMKDLGAPSPLDKFLIGPSFHESHHRFFVQNLLRAPTSTLKDATVACAAVLLGAQYAQYTKTSLEVGYRRAALAVSGLRSLQICKEQDLVTALILGVGIVTFAMHVVDGQPFLISRYTLALVKPVYHTLLTMDPSILDLLMCLVTEETFECLIRSVTPTIRIGERDRCDVVDRFIGISSSLFGLLYDLCDVSHSMRVTGGRMDIEMVERLDAIQDSLERWKPSPPPDFIERFTQSEVVGMLTQAKVLRLAACLIIHRLRYPYGQRDKEALRLSRAIMAEIDMVLKSAGRSIPCMTFPYTVACFEVTEIKPRAAVVNKIPVVVTFSRQLQLQVRRSLSSVWDGRDGGDDIYWFDIGNYIYKTPSTWTDV</sequence>
<evidence type="ECO:0000256" key="3">
    <source>
        <dbReference type="ARBA" id="ARBA00023125"/>
    </source>
</evidence>
<keyword evidence="2" id="KW-0805">Transcription regulation</keyword>
<keyword evidence="5" id="KW-0539">Nucleus</keyword>
<dbReference type="InterPro" id="IPR021858">
    <property type="entry name" value="Fun_TF"/>
</dbReference>
<dbReference type="GO" id="GO:0003677">
    <property type="term" value="F:DNA binding"/>
    <property type="evidence" value="ECO:0007669"/>
    <property type="project" value="UniProtKB-KW"/>
</dbReference>
<dbReference type="Proteomes" id="UP000037696">
    <property type="component" value="Unassembled WGS sequence"/>
</dbReference>